<feature type="domain" description="Cadherin" evidence="13">
    <location>
        <begin position="372"/>
        <end position="481"/>
    </location>
</feature>
<keyword evidence="8" id="KW-1133">Transmembrane helix</keyword>
<feature type="domain" description="Cadherin" evidence="13">
    <location>
        <begin position="807"/>
        <end position="917"/>
    </location>
</feature>
<feature type="domain" description="Cadherin" evidence="13">
    <location>
        <begin position="918"/>
        <end position="1022"/>
    </location>
</feature>
<evidence type="ECO:0000256" key="8">
    <source>
        <dbReference type="ARBA" id="ARBA00022989"/>
    </source>
</evidence>
<keyword evidence="15" id="KW-1185">Reference proteome</keyword>
<reference evidence="14 15" key="1">
    <citation type="journal article" date="2021" name="Elife">
        <title>Chloroplast acquisition without the gene transfer in kleptoplastic sea slugs, Plakobranchus ocellatus.</title>
        <authorList>
            <person name="Maeda T."/>
            <person name="Takahashi S."/>
            <person name="Yoshida T."/>
            <person name="Shimamura S."/>
            <person name="Takaki Y."/>
            <person name="Nagai Y."/>
            <person name="Toyoda A."/>
            <person name="Suzuki Y."/>
            <person name="Arimoto A."/>
            <person name="Ishii H."/>
            <person name="Satoh N."/>
            <person name="Nishiyama T."/>
            <person name="Hasebe M."/>
            <person name="Maruyama T."/>
            <person name="Minagawa J."/>
            <person name="Obokata J."/>
            <person name="Shigenobu S."/>
        </authorList>
    </citation>
    <scope>NUCLEOTIDE SEQUENCE [LARGE SCALE GENOMIC DNA]</scope>
</reference>
<keyword evidence="3" id="KW-0812">Transmembrane</keyword>
<keyword evidence="2" id="KW-1003">Cell membrane</keyword>
<dbReference type="CDD" id="cd11304">
    <property type="entry name" value="Cadherin_repeat"/>
    <property type="match status" value="9"/>
</dbReference>
<comment type="subcellular location">
    <subcellularLocation>
        <location evidence="1">Cell membrane</location>
        <topology evidence="1">Single-pass membrane protein</topology>
    </subcellularLocation>
</comment>
<dbReference type="PANTHER" id="PTHR24027:SF422">
    <property type="entry name" value="CADHERIN DOMAIN-CONTAINING PROTEIN"/>
    <property type="match status" value="1"/>
</dbReference>
<dbReference type="InterPro" id="IPR039808">
    <property type="entry name" value="Cadherin"/>
</dbReference>
<keyword evidence="6 11" id="KW-0106">Calcium</keyword>
<evidence type="ECO:0000256" key="10">
    <source>
        <dbReference type="ARBA" id="ARBA00023180"/>
    </source>
</evidence>
<dbReference type="GO" id="GO:0007156">
    <property type="term" value="P:homophilic cell adhesion via plasma membrane adhesion molecules"/>
    <property type="evidence" value="ECO:0007669"/>
    <property type="project" value="InterPro"/>
</dbReference>
<dbReference type="Proteomes" id="UP000762676">
    <property type="component" value="Unassembled WGS sequence"/>
</dbReference>
<evidence type="ECO:0000256" key="3">
    <source>
        <dbReference type="ARBA" id="ARBA00022692"/>
    </source>
</evidence>
<name>A0AAV4GYI8_9GAST</name>
<protein>
    <submittedName>
        <fullName evidence="14">Protocadherin Fat 4</fullName>
    </submittedName>
</protein>
<evidence type="ECO:0000313" key="15">
    <source>
        <dbReference type="Proteomes" id="UP000762676"/>
    </source>
</evidence>
<evidence type="ECO:0000256" key="6">
    <source>
        <dbReference type="ARBA" id="ARBA00022837"/>
    </source>
</evidence>
<feature type="domain" description="Cadherin" evidence="13">
    <location>
        <begin position="701"/>
        <end position="810"/>
    </location>
</feature>
<proteinExistence type="predicted"/>
<evidence type="ECO:0000256" key="11">
    <source>
        <dbReference type="PROSITE-ProRule" id="PRU00043"/>
    </source>
</evidence>
<dbReference type="GO" id="GO:0005912">
    <property type="term" value="C:adherens junction"/>
    <property type="evidence" value="ECO:0007669"/>
    <property type="project" value="TreeGrafter"/>
</dbReference>
<dbReference type="FunFam" id="2.60.40.60:FF:000021">
    <property type="entry name" value="FAT atypical cadherin 1"/>
    <property type="match status" value="1"/>
</dbReference>
<dbReference type="Pfam" id="PF00028">
    <property type="entry name" value="Cadherin"/>
    <property type="match status" value="9"/>
</dbReference>
<dbReference type="GO" id="GO:0034332">
    <property type="term" value="P:adherens junction organization"/>
    <property type="evidence" value="ECO:0007669"/>
    <property type="project" value="TreeGrafter"/>
</dbReference>
<feature type="domain" description="Cadherin" evidence="13">
    <location>
        <begin position="265"/>
        <end position="371"/>
    </location>
</feature>
<keyword evidence="10" id="KW-0325">Glycoprotein</keyword>
<evidence type="ECO:0000256" key="5">
    <source>
        <dbReference type="ARBA" id="ARBA00022737"/>
    </source>
</evidence>
<dbReference type="GO" id="GO:0000902">
    <property type="term" value="P:cell morphogenesis"/>
    <property type="evidence" value="ECO:0007669"/>
    <property type="project" value="TreeGrafter"/>
</dbReference>
<dbReference type="PANTHER" id="PTHR24027">
    <property type="entry name" value="CADHERIN-23"/>
    <property type="match status" value="1"/>
</dbReference>
<evidence type="ECO:0000256" key="1">
    <source>
        <dbReference type="ARBA" id="ARBA00004162"/>
    </source>
</evidence>
<dbReference type="GO" id="GO:0016339">
    <property type="term" value="P:calcium-dependent cell-cell adhesion via plasma membrane cell adhesion molecules"/>
    <property type="evidence" value="ECO:0007669"/>
    <property type="project" value="TreeGrafter"/>
</dbReference>
<dbReference type="FunFam" id="2.60.40.60:FF:000033">
    <property type="entry name" value="FAT atypical cadherin 1"/>
    <property type="match status" value="1"/>
</dbReference>
<dbReference type="GO" id="GO:0016342">
    <property type="term" value="C:catenin complex"/>
    <property type="evidence" value="ECO:0007669"/>
    <property type="project" value="TreeGrafter"/>
</dbReference>
<dbReference type="GO" id="GO:0016477">
    <property type="term" value="P:cell migration"/>
    <property type="evidence" value="ECO:0007669"/>
    <property type="project" value="TreeGrafter"/>
</dbReference>
<dbReference type="PRINTS" id="PR00205">
    <property type="entry name" value="CADHERIN"/>
</dbReference>
<evidence type="ECO:0000256" key="12">
    <source>
        <dbReference type="SAM" id="SignalP"/>
    </source>
</evidence>
<keyword evidence="4 12" id="KW-0732">Signal</keyword>
<dbReference type="SMART" id="SM00112">
    <property type="entry name" value="CA"/>
    <property type="match status" value="9"/>
</dbReference>
<feature type="signal peptide" evidence="12">
    <location>
        <begin position="1"/>
        <end position="18"/>
    </location>
</feature>
<dbReference type="GO" id="GO:0007043">
    <property type="term" value="P:cell-cell junction assembly"/>
    <property type="evidence" value="ECO:0007669"/>
    <property type="project" value="TreeGrafter"/>
</dbReference>
<evidence type="ECO:0000313" key="14">
    <source>
        <dbReference type="EMBL" id="GFR89571.1"/>
    </source>
</evidence>
<feature type="domain" description="Cadherin" evidence="13">
    <location>
        <begin position="482"/>
        <end position="587"/>
    </location>
</feature>
<keyword evidence="9" id="KW-0472">Membrane</keyword>
<dbReference type="FunFam" id="2.60.40.60:FF:000015">
    <property type="entry name" value="FAT atypical cadherin 1"/>
    <property type="match status" value="1"/>
</dbReference>
<dbReference type="Gene3D" id="2.60.40.60">
    <property type="entry name" value="Cadherins"/>
    <property type="match status" value="9"/>
</dbReference>
<dbReference type="PROSITE" id="PS50268">
    <property type="entry name" value="CADHERIN_2"/>
    <property type="match status" value="9"/>
</dbReference>
<evidence type="ECO:0000256" key="4">
    <source>
        <dbReference type="ARBA" id="ARBA00022729"/>
    </source>
</evidence>
<sequence>MLYLIYGWWFGITVTVRATDRGLPTTRTSASDARVTINVIRNEFRPIFFNTSYEETVSELVTVGTTVITVRASDADTNPQFNQIRYDAIGDDSATSFFSLNAITGVITTTADLTQENVNFYNLRVVASDNGEPARSATVVVKINILRNFQAPVFVQNNYAANILETQAFGVSIVAVTATDGDRNAPHNTVYYRLIGNARALNFFQVNEVTGEVSVRTSLTTDLNRAGTYQLTIEARDRGTPELVSIIPATVLINVGRNQNPPVFINEPYGRTISQSVSAGDSIFRVTAVDADNQNNNVDPVTYSIVGLDTAPTFFNIDPNNGDITVARSLVTDTATTYQILVQALDSGVPALSDLSTVTITVNRNLNPPEFVQNVYNVTILETRPLGETFVTVRATDADLIAPNNVVNYRGVSTQLALEYFLVNSVTGDISVRSVSLYTDTNTLYTLTVQAQDLGVPAPLIASPSAIVNINVLRNQFAPVFINTPYQSTIQPGTTPGTNIFTVTATDSDLRTPYNLVSYSIISGQVGSNFFSISSQTGDIFLQNSIFNDAASFYRILVRAVDGGNPARDTYAVVTLTVNRNLAPPVWVDPGAPGYTVTRSVPETIGISDLIYALTASDADTSAPFNEIEYSIVGQGDASFYFNVDPSSGEVRLRSSLLQDTESFYTVLVQIADRGVPSNVAAQTATVQVNVFRNQNTPVFINTPYATTVQENTGVGQSIFRVTATDADLVGTFEQVSYEIIGDDEAPVYFQVNSQTGVISVRSSLATASDSVFIRIRAFDNGAPVPRSNTTVVVVSILRNLNRPLINPLLYTTVIPDTTPLGSAVVTVTATDADSGPPQNTIRFTSRGANVAAEQFFFVDSVTGVVSVKQALTLDNVQNSFYELFVSATDLGVLPLQAPEEARVQITVTRNQNTPVFVNTPYAVTIPETEAVTTSILSVSVFDADTVSPFNEVTLRAIGDGAATNYFSIDNAGDIRVTRDLRLDTADVFTLRVEAKDGGNPAETAVALVTINVLRNLFAPVFVETSYEVTIFETRDLGSSFLTVRATDADNRVGFK</sequence>
<feature type="domain" description="Cadherin" evidence="13">
    <location>
        <begin position="600"/>
        <end position="700"/>
    </location>
</feature>
<evidence type="ECO:0000256" key="2">
    <source>
        <dbReference type="ARBA" id="ARBA00022475"/>
    </source>
</evidence>
<feature type="domain" description="Cadherin" evidence="13">
    <location>
        <begin position="49"/>
        <end position="154"/>
    </location>
</feature>
<evidence type="ECO:0000259" key="13">
    <source>
        <dbReference type="PROSITE" id="PS50268"/>
    </source>
</evidence>
<evidence type="ECO:0000256" key="7">
    <source>
        <dbReference type="ARBA" id="ARBA00022889"/>
    </source>
</evidence>
<evidence type="ECO:0000256" key="9">
    <source>
        <dbReference type="ARBA" id="ARBA00023136"/>
    </source>
</evidence>
<dbReference type="InterPro" id="IPR002126">
    <property type="entry name" value="Cadherin-like_dom"/>
</dbReference>
<dbReference type="InterPro" id="IPR015919">
    <property type="entry name" value="Cadherin-like_sf"/>
</dbReference>
<dbReference type="GO" id="GO:0044331">
    <property type="term" value="P:cell-cell adhesion mediated by cadherin"/>
    <property type="evidence" value="ECO:0007669"/>
    <property type="project" value="TreeGrafter"/>
</dbReference>
<organism evidence="14 15">
    <name type="scientific">Elysia marginata</name>
    <dbReference type="NCBI Taxonomy" id="1093978"/>
    <lineage>
        <taxon>Eukaryota</taxon>
        <taxon>Metazoa</taxon>
        <taxon>Spiralia</taxon>
        <taxon>Lophotrochozoa</taxon>
        <taxon>Mollusca</taxon>
        <taxon>Gastropoda</taxon>
        <taxon>Heterobranchia</taxon>
        <taxon>Euthyneura</taxon>
        <taxon>Panpulmonata</taxon>
        <taxon>Sacoglossa</taxon>
        <taxon>Placobranchoidea</taxon>
        <taxon>Plakobranchidae</taxon>
        <taxon>Elysia</taxon>
    </lineage>
</organism>
<dbReference type="AlphaFoldDB" id="A0AAV4GYI8"/>
<dbReference type="GO" id="GO:0008013">
    <property type="term" value="F:beta-catenin binding"/>
    <property type="evidence" value="ECO:0007669"/>
    <property type="project" value="TreeGrafter"/>
</dbReference>
<keyword evidence="5" id="KW-0677">Repeat</keyword>
<keyword evidence="7" id="KW-0130">Cell adhesion</keyword>
<dbReference type="EMBL" id="BMAT01008630">
    <property type="protein sequence ID" value="GFR89571.1"/>
    <property type="molecule type" value="Genomic_DNA"/>
</dbReference>
<dbReference type="GO" id="GO:0045296">
    <property type="term" value="F:cadherin binding"/>
    <property type="evidence" value="ECO:0007669"/>
    <property type="project" value="TreeGrafter"/>
</dbReference>
<accession>A0AAV4GYI8</accession>
<dbReference type="SUPFAM" id="SSF49313">
    <property type="entry name" value="Cadherin-like"/>
    <property type="match status" value="9"/>
</dbReference>
<feature type="domain" description="Cadherin" evidence="13">
    <location>
        <begin position="155"/>
        <end position="264"/>
    </location>
</feature>
<comment type="caution">
    <text evidence="14">The sequence shown here is derived from an EMBL/GenBank/DDBJ whole genome shotgun (WGS) entry which is preliminary data.</text>
</comment>
<dbReference type="FunFam" id="2.60.40.60:FF:000116">
    <property type="entry name" value="Dachsous cadherin-related 2"/>
    <property type="match status" value="1"/>
</dbReference>
<feature type="chain" id="PRO_5043853650" evidence="12">
    <location>
        <begin position="19"/>
        <end position="1056"/>
    </location>
</feature>
<gene>
    <name evidence="14" type="ORF">ElyMa_004282700</name>
</gene>
<dbReference type="GO" id="GO:0005509">
    <property type="term" value="F:calcium ion binding"/>
    <property type="evidence" value="ECO:0007669"/>
    <property type="project" value="UniProtKB-UniRule"/>
</dbReference>